<protein>
    <submittedName>
        <fullName evidence="2">Uncharacterized protein</fullName>
    </submittedName>
</protein>
<dbReference type="EMBL" id="CAAALY010023811">
    <property type="protein sequence ID" value="VEL15207.1"/>
    <property type="molecule type" value="Genomic_DNA"/>
</dbReference>
<evidence type="ECO:0000313" key="3">
    <source>
        <dbReference type="Proteomes" id="UP000784294"/>
    </source>
</evidence>
<feature type="region of interest" description="Disordered" evidence="1">
    <location>
        <begin position="238"/>
        <end position="258"/>
    </location>
</feature>
<comment type="caution">
    <text evidence="2">The sequence shown here is derived from an EMBL/GenBank/DDBJ whole genome shotgun (WGS) entry which is preliminary data.</text>
</comment>
<feature type="compositionally biased region" description="Low complexity" evidence="1">
    <location>
        <begin position="238"/>
        <end position="248"/>
    </location>
</feature>
<organism evidence="2 3">
    <name type="scientific">Protopolystoma xenopodis</name>
    <dbReference type="NCBI Taxonomy" id="117903"/>
    <lineage>
        <taxon>Eukaryota</taxon>
        <taxon>Metazoa</taxon>
        <taxon>Spiralia</taxon>
        <taxon>Lophotrochozoa</taxon>
        <taxon>Platyhelminthes</taxon>
        <taxon>Monogenea</taxon>
        <taxon>Polyopisthocotylea</taxon>
        <taxon>Polystomatidea</taxon>
        <taxon>Polystomatidae</taxon>
        <taxon>Protopolystoma</taxon>
    </lineage>
</organism>
<dbReference type="Proteomes" id="UP000784294">
    <property type="component" value="Unassembled WGS sequence"/>
</dbReference>
<sequence length="258" mass="28475">MQSFFSHPLLPFVLNDLYQLVDELLSLLEQKLLQTHVRHSCLEILRSMWCLEPLSQDPQYGPSLSTSPHSRTTQLVHSMRPLTVLCSPHSHSMARLLRLIATKPPNSCRDDTSASGNLEHTFARMDLISLFSSMFSSTDSITPSRFFVWPLQPRHLSISALINLQKNAASPASAESPNEQVDLPVFSGYKNDAPSNNFIRPLPLNTDYTCQSTSLISNTFAFASSRLSSSSSRASFSFSGSTPSFGLPPEQIGAKTLG</sequence>
<evidence type="ECO:0000256" key="1">
    <source>
        <dbReference type="SAM" id="MobiDB-lite"/>
    </source>
</evidence>
<keyword evidence="3" id="KW-1185">Reference proteome</keyword>
<name>A0A3S4ZYL5_9PLAT</name>
<reference evidence="2" key="1">
    <citation type="submission" date="2018-11" db="EMBL/GenBank/DDBJ databases">
        <authorList>
            <consortium name="Pathogen Informatics"/>
        </authorList>
    </citation>
    <scope>NUCLEOTIDE SEQUENCE</scope>
</reference>
<feature type="non-terminal residue" evidence="2">
    <location>
        <position position="1"/>
    </location>
</feature>
<evidence type="ECO:0000313" key="2">
    <source>
        <dbReference type="EMBL" id="VEL15207.1"/>
    </source>
</evidence>
<proteinExistence type="predicted"/>
<accession>A0A3S4ZYL5</accession>
<dbReference type="AlphaFoldDB" id="A0A3S4ZYL5"/>
<gene>
    <name evidence="2" type="ORF">PXEA_LOCUS8647</name>
</gene>